<evidence type="ECO:0000313" key="3">
    <source>
        <dbReference type="Proteomes" id="UP000564385"/>
    </source>
</evidence>
<proteinExistence type="predicted"/>
<feature type="compositionally biased region" description="Low complexity" evidence="1">
    <location>
        <begin position="53"/>
        <end position="72"/>
    </location>
</feature>
<feature type="region of interest" description="Disordered" evidence="1">
    <location>
        <begin position="45"/>
        <end position="72"/>
    </location>
</feature>
<dbReference type="Proteomes" id="UP000564385">
    <property type="component" value="Unassembled WGS sequence"/>
</dbReference>
<dbReference type="EMBL" id="JACCCU010000001">
    <property type="protein sequence ID" value="NYF89924.1"/>
    <property type="molecule type" value="Genomic_DNA"/>
</dbReference>
<protein>
    <submittedName>
        <fullName evidence="2">Uncharacterized protein</fullName>
    </submittedName>
</protein>
<dbReference type="AlphaFoldDB" id="A0A852VHK3"/>
<evidence type="ECO:0000313" key="2">
    <source>
        <dbReference type="EMBL" id="NYF89924.1"/>
    </source>
</evidence>
<reference evidence="2 3" key="1">
    <citation type="submission" date="2020-07" db="EMBL/GenBank/DDBJ databases">
        <title>Genomic Encyclopedia of Type Strains, Phase IV (KMG-V): Genome sequencing to study the core and pangenomes of soil and plant-associated prokaryotes.</title>
        <authorList>
            <person name="Whitman W."/>
        </authorList>
    </citation>
    <scope>NUCLEOTIDE SEQUENCE [LARGE SCALE GENOMIC DNA]</scope>
    <source>
        <strain evidence="2 3">M8UP22</strain>
    </source>
</reference>
<gene>
    <name evidence="2" type="ORF">HDF08_001991</name>
</gene>
<organism evidence="2 3">
    <name type="scientific">Tunturiibacter lichenicola</name>
    <dbReference type="NCBI Taxonomy" id="2051959"/>
    <lineage>
        <taxon>Bacteria</taxon>
        <taxon>Pseudomonadati</taxon>
        <taxon>Acidobacteriota</taxon>
        <taxon>Terriglobia</taxon>
        <taxon>Terriglobales</taxon>
        <taxon>Acidobacteriaceae</taxon>
        <taxon>Tunturiibacter</taxon>
    </lineage>
</organism>
<comment type="caution">
    <text evidence="2">The sequence shown here is derived from an EMBL/GenBank/DDBJ whole genome shotgun (WGS) entry which is preliminary data.</text>
</comment>
<evidence type="ECO:0000256" key="1">
    <source>
        <dbReference type="SAM" id="MobiDB-lite"/>
    </source>
</evidence>
<accession>A0A852VHK3</accession>
<sequence>MHMGEFADYPPGFHNGSVIPPNFGQLTPVTRWSARFAGGITFQTNSFVKSDKSTPATPTTTSPTKPTTAKKP</sequence>
<name>A0A852VHK3_9BACT</name>